<evidence type="ECO:0000313" key="2">
    <source>
        <dbReference type="EMBL" id="GJE99809.1"/>
    </source>
</evidence>
<proteinExistence type="predicted"/>
<sequence length="121" mass="12699">MAPSRVAAIRRSPAPAHLPSPIRPSAHPFVSHPSSPGLSAPHTGSRTARIAGHRALRDEEQERAPARPRLKSVQRVQPSLPAISTAGTTPDAHADPLHPFCSMHPALAGKSNALRANPSSS</sequence>
<reference evidence="2 3" key="1">
    <citation type="submission" date="2021-08" db="EMBL/GenBank/DDBJ databases">
        <title>Draft Genome Sequence of Phanerochaete sordida strain YK-624.</title>
        <authorList>
            <person name="Mori T."/>
            <person name="Dohra H."/>
            <person name="Suzuki T."/>
            <person name="Kawagishi H."/>
            <person name="Hirai H."/>
        </authorList>
    </citation>
    <scope>NUCLEOTIDE SEQUENCE [LARGE SCALE GENOMIC DNA]</scope>
    <source>
        <strain evidence="2 3">YK-624</strain>
    </source>
</reference>
<name>A0A9P3GSU1_9APHY</name>
<organism evidence="2 3">
    <name type="scientific">Phanerochaete sordida</name>
    <dbReference type="NCBI Taxonomy" id="48140"/>
    <lineage>
        <taxon>Eukaryota</taxon>
        <taxon>Fungi</taxon>
        <taxon>Dikarya</taxon>
        <taxon>Basidiomycota</taxon>
        <taxon>Agaricomycotina</taxon>
        <taxon>Agaricomycetes</taxon>
        <taxon>Polyporales</taxon>
        <taxon>Phanerochaetaceae</taxon>
        <taxon>Phanerochaete</taxon>
    </lineage>
</organism>
<evidence type="ECO:0000313" key="3">
    <source>
        <dbReference type="Proteomes" id="UP000703269"/>
    </source>
</evidence>
<dbReference type="Proteomes" id="UP000703269">
    <property type="component" value="Unassembled WGS sequence"/>
</dbReference>
<feature type="compositionally biased region" description="Polar residues" evidence="1">
    <location>
        <begin position="32"/>
        <end position="46"/>
    </location>
</feature>
<keyword evidence="3" id="KW-1185">Reference proteome</keyword>
<comment type="caution">
    <text evidence="2">The sequence shown here is derived from an EMBL/GenBank/DDBJ whole genome shotgun (WGS) entry which is preliminary data.</text>
</comment>
<accession>A0A9P3GSU1</accession>
<dbReference type="EMBL" id="BPQB01000121">
    <property type="protein sequence ID" value="GJE99809.1"/>
    <property type="molecule type" value="Genomic_DNA"/>
</dbReference>
<feature type="region of interest" description="Disordered" evidence="1">
    <location>
        <begin position="1"/>
        <end position="99"/>
    </location>
</feature>
<feature type="compositionally biased region" description="Basic and acidic residues" evidence="1">
    <location>
        <begin position="55"/>
        <end position="65"/>
    </location>
</feature>
<dbReference type="AlphaFoldDB" id="A0A9P3GSU1"/>
<evidence type="ECO:0000256" key="1">
    <source>
        <dbReference type="SAM" id="MobiDB-lite"/>
    </source>
</evidence>
<protein>
    <submittedName>
        <fullName evidence="2">Uncharacterized protein</fullName>
    </submittedName>
</protein>
<gene>
    <name evidence="2" type="ORF">PsYK624_160800</name>
</gene>